<dbReference type="Gene3D" id="3.90.1200.10">
    <property type="match status" value="1"/>
</dbReference>
<feature type="domain" description="Aminoglycoside phosphotransferase" evidence="1">
    <location>
        <begin position="100"/>
        <end position="158"/>
    </location>
</feature>
<dbReference type="InterPro" id="IPR002575">
    <property type="entry name" value="Aminoglycoside_PTrfase"/>
</dbReference>
<dbReference type="EC" id="3.2.1.21" evidence="2"/>
<comment type="caution">
    <text evidence="2">The sequence shown here is derived from an EMBL/GenBank/DDBJ whole genome shotgun (WGS) entry which is preliminary data.</text>
</comment>
<reference evidence="2 3" key="1">
    <citation type="journal article" date="2005" name="Int. J. Syst. Evol. Microbiol.">
        <title>Nitrincola lacisaponensis gen. nov., sp. nov., a novel alkaliphilic bacterium isolated from an alkaline, saline lake.</title>
        <authorList>
            <person name="Dimitriu P.A."/>
            <person name="Shukla S.K."/>
            <person name="Conradt J."/>
            <person name="Marquez M.C."/>
            <person name="Ventosa A."/>
            <person name="Maglia A."/>
            <person name="Peyton B.M."/>
            <person name="Pinkart H.C."/>
            <person name="Mormile M.R."/>
        </authorList>
    </citation>
    <scope>NUCLEOTIDE SEQUENCE [LARGE SCALE GENOMIC DNA]</scope>
    <source>
        <strain evidence="2 3">4CA</strain>
    </source>
</reference>
<dbReference type="STRING" id="267850.ADINL_0814"/>
<keyword evidence="2" id="KW-0378">Hydrolase</keyword>
<dbReference type="AlphaFoldDB" id="A0A063Y705"/>
<proteinExistence type="predicted"/>
<evidence type="ECO:0000313" key="2">
    <source>
        <dbReference type="EMBL" id="KDE40222.1"/>
    </source>
</evidence>
<organism evidence="2 3">
    <name type="scientific">Nitrincola lacisaponensis</name>
    <dbReference type="NCBI Taxonomy" id="267850"/>
    <lineage>
        <taxon>Bacteria</taxon>
        <taxon>Pseudomonadati</taxon>
        <taxon>Pseudomonadota</taxon>
        <taxon>Gammaproteobacteria</taxon>
        <taxon>Oceanospirillales</taxon>
        <taxon>Oceanospirillaceae</taxon>
        <taxon>Nitrincola</taxon>
    </lineage>
</organism>
<gene>
    <name evidence="2" type="ORF">ADINL_0814</name>
</gene>
<dbReference type="InterPro" id="IPR011009">
    <property type="entry name" value="Kinase-like_dom_sf"/>
</dbReference>
<evidence type="ECO:0000313" key="3">
    <source>
        <dbReference type="Proteomes" id="UP000027318"/>
    </source>
</evidence>
<keyword evidence="2" id="KW-0326">Glycosidase</keyword>
<name>A0A063Y705_9GAMM</name>
<dbReference type="GO" id="GO:0008422">
    <property type="term" value="F:beta-glucosidase activity"/>
    <property type="evidence" value="ECO:0007669"/>
    <property type="project" value="UniProtKB-EC"/>
</dbReference>
<dbReference type="Proteomes" id="UP000027318">
    <property type="component" value="Unassembled WGS sequence"/>
</dbReference>
<evidence type="ECO:0000259" key="1">
    <source>
        <dbReference type="Pfam" id="PF01636"/>
    </source>
</evidence>
<sequence length="213" mass="23878">MTCIWREFGPTPPGANRNLERRVLAQLQGHTWVPELLLDLPEGLLFRASPGAQPLQIPLSGTQRSQLLSAVLTLWQQPIEAPAQDYPALIQHYASLADRLACPVTAALLDVAQHWNPQHFCLIHQDIHPGNLLLTDQGIQLIDWEYAVCGNPWIDAVALDRMLSLSPAEKRLLQGQLPRLAHADPWMQVSIWLTQLDQLWHQAQTAQLADSVI</sequence>
<protein>
    <submittedName>
        <fullName evidence="2">Beta-glucosidase, probable ycfN</fullName>
        <ecNumber evidence="2">3.2.1.21</ecNumber>
    </submittedName>
</protein>
<dbReference type="Pfam" id="PF01636">
    <property type="entry name" value="APH"/>
    <property type="match status" value="1"/>
</dbReference>
<dbReference type="EMBL" id="JMSZ01000016">
    <property type="protein sequence ID" value="KDE40222.1"/>
    <property type="molecule type" value="Genomic_DNA"/>
</dbReference>
<dbReference type="SUPFAM" id="SSF56112">
    <property type="entry name" value="Protein kinase-like (PK-like)"/>
    <property type="match status" value="1"/>
</dbReference>
<accession>A0A063Y705</accession>
<keyword evidence="3" id="KW-1185">Reference proteome</keyword>